<dbReference type="PRINTS" id="PR00190">
    <property type="entry name" value="ACTIN"/>
</dbReference>
<evidence type="ECO:0000256" key="3">
    <source>
        <dbReference type="ARBA" id="ARBA00022741"/>
    </source>
</evidence>
<keyword evidence="5" id="KW-0206">Cytoskeleton</keyword>
<name>A0A8J6AK62_GALPY</name>
<proteinExistence type="predicted"/>
<dbReference type="GO" id="GO:0005524">
    <property type="term" value="F:ATP binding"/>
    <property type="evidence" value="ECO:0007669"/>
    <property type="project" value="UniProtKB-KW"/>
</dbReference>
<comment type="subcellular location">
    <subcellularLocation>
        <location evidence="1">Cytoplasm</location>
        <location evidence="1">Cytoskeleton</location>
    </subcellularLocation>
</comment>
<dbReference type="InterPro" id="IPR004000">
    <property type="entry name" value="Actin"/>
</dbReference>
<reference evidence="6" key="1">
    <citation type="journal article" date="2021" name="Evol. Appl.">
        <title>The genome of the Pyrenean desman and the effects of bottlenecks and inbreeding on the genomic landscape of an endangered species.</title>
        <authorList>
            <person name="Escoda L."/>
            <person name="Castresana J."/>
        </authorList>
    </citation>
    <scope>NUCLEOTIDE SEQUENCE</scope>
    <source>
        <strain evidence="6">IBE-C5619</strain>
    </source>
</reference>
<keyword evidence="2" id="KW-0963">Cytoplasm</keyword>
<dbReference type="Pfam" id="PF00022">
    <property type="entry name" value="Actin"/>
    <property type="match status" value="1"/>
</dbReference>
<dbReference type="GO" id="GO:0005856">
    <property type="term" value="C:cytoskeleton"/>
    <property type="evidence" value="ECO:0007669"/>
    <property type="project" value="UniProtKB-SubCell"/>
</dbReference>
<protein>
    <submittedName>
        <fullName evidence="6">Actin, cytoplasmic 1</fullName>
    </submittedName>
</protein>
<gene>
    <name evidence="6" type="ORF">J0S82_012724</name>
</gene>
<keyword evidence="4" id="KW-0067">ATP-binding</keyword>
<evidence type="ECO:0000313" key="6">
    <source>
        <dbReference type="EMBL" id="KAG8523139.1"/>
    </source>
</evidence>
<comment type="caution">
    <text evidence="6">The sequence shown here is derived from an EMBL/GenBank/DDBJ whole genome shotgun (WGS) entry which is preliminary data.</text>
</comment>
<dbReference type="SUPFAM" id="SSF53067">
    <property type="entry name" value="Actin-like ATPase domain"/>
    <property type="match status" value="1"/>
</dbReference>
<evidence type="ECO:0000256" key="2">
    <source>
        <dbReference type="ARBA" id="ARBA00022490"/>
    </source>
</evidence>
<dbReference type="InterPro" id="IPR043129">
    <property type="entry name" value="ATPase_NBD"/>
</dbReference>
<evidence type="ECO:0000256" key="1">
    <source>
        <dbReference type="ARBA" id="ARBA00004245"/>
    </source>
</evidence>
<dbReference type="Gene3D" id="3.30.420.40">
    <property type="match status" value="1"/>
</dbReference>
<accession>A0A8J6AK62</accession>
<dbReference type="PANTHER" id="PTHR11937">
    <property type="entry name" value="ACTIN"/>
    <property type="match status" value="1"/>
</dbReference>
<evidence type="ECO:0000256" key="5">
    <source>
        <dbReference type="ARBA" id="ARBA00023212"/>
    </source>
</evidence>
<dbReference type="Gene3D" id="2.30.36.70">
    <property type="entry name" value="Actin, Chain A, domain 2"/>
    <property type="match status" value="1"/>
</dbReference>
<organism evidence="6 7">
    <name type="scientific">Galemys pyrenaicus</name>
    <name type="common">Iberian desman</name>
    <name type="synonym">Pyrenean desman</name>
    <dbReference type="NCBI Taxonomy" id="202257"/>
    <lineage>
        <taxon>Eukaryota</taxon>
        <taxon>Metazoa</taxon>
        <taxon>Chordata</taxon>
        <taxon>Craniata</taxon>
        <taxon>Vertebrata</taxon>
        <taxon>Euteleostomi</taxon>
        <taxon>Mammalia</taxon>
        <taxon>Eutheria</taxon>
        <taxon>Laurasiatheria</taxon>
        <taxon>Eulipotyphla</taxon>
        <taxon>Talpidae</taxon>
        <taxon>Galemys</taxon>
    </lineage>
</organism>
<keyword evidence="7" id="KW-1185">Reference proteome</keyword>
<dbReference type="EMBL" id="JAGFMF010011418">
    <property type="protein sequence ID" value="KAG8523139.1"/>
    <property type="molecule type" value="Genomic_DNA"/>
</dbReference>
<keyword evidence="3" id="KW-0547">Nucleotide-binding</keyword>
<sequence>MQHYSCCENSLGVYVVAAQGPGNEYVRQIDSPGTVEGPLAILFEGTAPRALTALAALRAHCRQLTKDDDITEFPVNNGSSMCKASFSGNHVPQVVFLKVACGAALTPDCGGDGSEGLYMGDEAQSKRVILSQKYPIEYSIELVITGMMEKIWHDTFYELCVAPELMTKGSLNLKANVEKMAQMMSKTFMWSSKLCFIVCLWPNHWHQNGSQ</sequence>
<evidence type="ECO:0000256" key="4">
    <source>
        <dbReference type="ARBA" id="ARBA00022840"/>
    </source>
</evidence>
<evidence type="ECO:0000313" key="7">
    <source>
        <dbReference type="Proteomes" id="UP000700334"/>
    </source>
</evidence>
<dbReference type="Proteomes" id="UP000700334">
    <property type="component" value="Unassembled WGS sequence"/>
</dbReference>
<dbReference type="AlphaFoldDB" id="A0A8J6AK62"/>
<dbReference type="FunFam" id="3.30.420.40:FF:000148">
    <property type="entry name" value="Actin, alpha skeletal muscle"/>
    <property type="match status" value="1"/>
</dbReference>